<gene>
    <name evidence="1" type="ORF">GAGA_0471</name>
</gene>
<proteinExistence type="predicted"/>
<dbReference type="RefSeq" id="WP_008302165.1">
    <property type="nucleotide sequence ID" value="NZ_BAEK01000007.1"/>
</dbReference>
<dbReference type="Proteomes" id="UP000008372">
    <property type="component" value="Unassembled WGS sequence"/>
</dbReference>
<reference evidence="1 2" key="1">
    <citation type="journal article" date="2014" name="Environ. Microbiol.">
        <title>Comparative genomics of the marine bacterial genus Glaciecola reveals the high degree of genomic diversity and genomic characteristic for cold adaptation.</title>
        <authorList>
            <person name="Qin Q.L."/>
            <person name="Xie B.B."/>
            <person name="Yu Y."/>
            <person name="Shu Y.L."/>
            <person name="Rong J.C."/>
            <person name="Zhang Y.J."/>
            <person name="Zhao D.L."/>
            <person name="Chen X.L."/>
            <person name="Zhang X.Y."/>
            <person name="Chen B."/>
            <person name="Zhou B.C."/>
            <person name="Zhang Y.Z."/>
        </authorList>
    </citation>
    <scope>NUCLEOTIDE SEQUENCE [LARGE SCALE GENOMIC DNA]</scope>
    <source>
        <strain evidence="1 2">NO2</strain>
    </source>
</reference>
<sequence>MINTEIPVKTYEQRVSEINSIEDIDRQLQLAKTTVTRLRNRGKSADTLAEKLAYNDAEKRAGAILRKLRHGSFDIEDELVAKAKALQQVSV</sequence>
<comment type="caution">
    <text evidence="1">The sequence shown here is derived from an EMBL/GenBank/DDBJ whole genome shotgun (WGS) entry which is preliminary data.</text>
</comment>
<evidence type="ECO:0000313" key="2">
    <source>
        <dbReference type="Proteomes" id="UP000008372"/>
    </source>
</evidence>
<name>A0ABQ0I1Z5_9ALTE</name>
<dbReference type="EMBL" id="BAEK01000007">
    <property type="protein sequence ID" value="GAC03336.1"/>
    <property type="molecule type" value="Genomic_DNA"/>
</dbReference>
<accession>A0ABQ0I1Z5</accession>
<evidence type="ECO:0000313" key="1">
    <source>
        <dbReference type="EMBL" id="GAC03336.1"/>
    </source>
</evidence>
<protein>
    <recommendedName>
        <fullName evidence="3">Anti-sigma-28 factor FlgM C-terminal domain-containing protein</fullName>
    </recommendedName>
</protein>
<evidence type="ECO:0008006" key="3">
    <source>
        <dbReference type="Google" id="ProtNLM"/>
    </source>
</evidence>
<organism evidence="1 2">
    <name type="scientific">Paraglaciecola agarilytica NO2</name>
    <dbReference type="NCBI Taxonomy" id="1125747"/>
    <lineage>
        <taxon>Bacteria</taxon>
        <taxon>Pseudomonadati</taxon>
        <taxon>Pseudomonadota</taxon>
        <taxon>Gammaproteobacteria</taxon>
        <taxon>Alteromonadales</taxon>
        <taxon>Alteromonadaceae</taxon>
        <taxon>Paraglaciecola</taxon>
    </lineage>
</organism>
<keyword evidence="2" id="KW-1185">Reference proteome</keyword>